<feature type="compositionally biased region" description="Low complexity" evidence="1">
    <location>
        <begin position="89"/>
        <end position="113"/>
    </location>
</feature>
<accession>A0A6A4I3S1</accession>
<keyword evidence="3" id="KW-1185">Reference proteome</keyword>
<feature type="compositionally biased region" description="Pro residues" evidence="1">
    <location>
        <begin position="118"/>
        <end position="129"/>
    </location>
</feature>
<evidence type="ECO:0000313" key="3">
    <source>
        <dbReference type="Proteomes" id="UP000799118"/>
    </source>
</evidence>
<evidence type="ECO:0000313" key="2">
    <source>
        <dbReference type="EMBL" id="KAE9404603.1"/>
    </source>
</evidence>
<dbReference type="AlphaFoldDB" id="A0A6A4I3S1"/>
<feature type="compositionally biased region" description="Polar residues" evidence="1">
    <location>
        <begin position="196"/>
        <end position="209"/>
    </location>
</feature>
<feature type="region of interest" description="Disordered" evidence="1">
    <location>
        <begin position="28"/>
        <end position="330"/>
    </location>
</feature>
<gene>
    <name evidence="2" type="ORF">BT96DRAFT_916705</name>
</gene>
<name>A0A6A4I3S1_9AGAR</name>
<feature type="compositionally biased region" description="Polar residues" evidence="1">
    <location>
        <begin position="170"/>
        <end position="185"/>
    </location>
</feature>
<dbReference type="EMBL" id="ML769415">
    <property type="protein sequence ID" value="KAE9404603.1"/>
    <property type="molecule type" value="Genomic_DNA"/>
</dbReference>
<evidence type="ECO:0000256" key="1">
    <source>
        <dbReference type="SAM" id="MobiDB-lite"/>
    </source>
</evidence>
<dbReference type="Proteomes" id="UP000799118">
    <property type="component" value="Unassembled WGS sequence"/>
</dbReference>
<proteinExistence type="predicted"/>
<feature type="compositionally biased region" description="Low complexity" evidence="1">
    <location>
        <begin position="241"/>
        <end position="268"/>
    </location>
</feature>
<reference evidence="2" key="1">
    <citation type="journal article" date="2019" name="Environ. Microbiol.">
        <title>Fungal ecological strategies reflected in gene transcription - a case study of two litter decomposers.</title>
        <authorList>
            <person name="Barbi F."/>
            <person name="Kohler A."/>
            <person name="Barry K."/>
            <person name="Baskaran P."/>
            <person name="Daum C."/>
            <person name="Fauchery L."/>
            <person name="Ihrmark K."/>
            <person name="Kuo A."/>
            <person name="LaButti K."/>
            <person name="Lipzen A."/>
            <person name="Morin E."/>
            <person name="Grigoriev I.V."/>
            <person name="Henrissat B."/>
            <person name="Lindahl B."/>
            <person name="Martin F."/>
        </authorList>
    </citation>
    <scope>NUCLEOTIDE SEQUENCE</scope>
    <source>
        <strain evidence="2">JB14</strain>
    </source>
</reference>
<sequence>MPSSALNDLGSDAKSKRFSKAISWMVTEPDSSSSMIADEAVKPPVNDLSSTPTTSSSLASVPRDKEIMPSTNTGPSIMATRSAEDLNSIDHSSSDPSSPHLSILSLSLHNLSSRSESPPKPMAMAPPGPLAVVQRRLSPANSISRRDSTGPVGPRAPRSSGSLRRPISPGPSSLSSAPERTQSSHPLRPLPKPELSRSSTLQVQDQSEAQLALKSEDKDEEGEISTTPPPLPALTPVSVINNGGSSSNESRPTSRPGSRSSMPMPSDDTSTEGGHASDAEGRPGLLGLTKVVSRGGAGSTARPPRISAGAGARRISITSAGDDADRSAKSKWKFWSSGNRPVSMMVDLTKD</sequence>
<protein>
    <submittedName>
        <fullName evidence="2">Uncharacterized protein</fullName>
    </submittedName>
</protein>
<organism evidence="2 3">
    <name type="scientific">Gymnopus androsaceus JB14</name>
    <dbReference type="NCBI Taxonomy" id="1447944"/>
    <lineage>
        <taxon>Eukaryota</taxon>
        <taxon>Fungi</taxon>
        <taxon>Dikarya</taxon>
        <taxon>Basidiomycota</taxon>
        <taxon>Agaricomycotina</taxon>
        <taxon>Agaricomycetes</taxon>
        <taxon>Agaricomycetidae</taxon>
        <taxon>Agaricales</taxon>
        <taxon>Marasmiineae</taxon>
        <taxon>Omphalotaceae</taxon>
        <taxon>Gymnopus</taxon>
    </lineage>
</organism>